<evidence type="ECO:0000313" key="8">
    <source>
        <dbReference type="Proteomes" id="UP000036045"/>
    </source>
</evidence>
<dbReference type="CDD" id="cd06171">
    <property type="entry name" value="Sigma70_r4"/>
    <property type="match status" value="1"/>
</dbReference>
<dbReference type="SUPFAM" id="SSF88659">
    <property type="entry name" value="Sigma3 and sigma4 domains of RNA polymerase sigma factors"/>
    <property type="match status" value="1"/>
</dbReference>
<name>A0A0J1IMA5_NIACI</name>
<evidence type="ECO:0000256" key="3">
    <source>
        <dbReference type="ARBA" id="ARBA00023082"/>
    </source>
</evidence>
<comment type="caution">
    <text evidence="7">The sequence shown here is derived from an EMBL/GenBank/DDBJ whole genome shotgun (WGS) entry which is preliminary data.</text>
</comment>
<dbReference type="InterPro" id="IPR007627">
    <property type="entry name" value="RNA_pol_sigma70_r2"/>
</dbReference>
<keyword evidence="8" id="KW-1185">Reference proteome</keyword>
<dbReference type="Pfam" id="PF08281">
    <property type="entry name" value="Sigma70_r4_2"/>
    <property type="match status" value="1"/>
</dbReference>
<dbReference type="AlphaFoldDB" id="A0A0J1IMA5"/>
<dbReference type="GO" id="GO:0006352">
    <property type="term" value="P:DNA-templated transcription initiation"/>
    <property type="evidence" value="ECO:0007669"/>
    <property type="project" value="InterPro"/>
</dbReference>
<accession>A0A0J1IMA5</accession>
<evidence type="ECO:0000256" key="4">
    <source>
        <dbReference type="ARBA" id="ARBA00023163"/>
    </source>
</evidence>
<dbReference type="PATRIC" id="fig|1397.4.peg.4883"/>
<dbReference type="InterPro" id="IPR013324">
    <property type="entry name" value="RNA_pol_sigma_r3/r4-like"/>
</dbReference>
<dbReference type="InterPro" id="IPR036388">
    <property type="entry name" value="WH-like_DNA-bd_sf"/>
</dbReference>
<dbReference type="Proteomes" id="UP000036045">
    <property type="component" value="Unassembled WGS sequence"/>
</dbReference>
<feature type="domain" description="RNA polymerase sigma factor 70 region 4 type 2" evidence="6">
    <location>
        <begin position="102"/>
        <end position="154"/>
    </location>
</feature>
<feature type="domain" description="RNA polymerase sigma-70 region 2" evidence="5">
    <location>
        <begin position="13"/>
        <end position="79"/>
    </location>
</feature>
<keyword evidence="4" id="KW-0804">Transcription</keyword>
<dbReference type="SUPFAM" id="SSF88946">
    <property type="entry name" value="Sigma2 domain of RNA polymerase sigma factors"/>
    <property type="match status" value="1"/>
</dbReference>
<dbReference type="PANTHER" id="PTHR43133">
    <property type="entry name" value="RNA POLYMERASE ECF-TYPE SIGMA FACTO"/>
    <property type="match status" value="1"/>
</dbReference>
<dbReference type="GO" id="GO:0016987">
    <property type="term" value="F:sigma factor activity"/>
    <property type="evidence" value="ECO:0007669"/>
    <property type="project" value="UniProtKB-KW"/>
</dbReference>
<evidence type="ECO:0000256" key="2">
    <source>
        <dbReference type="ARBA" id="ARBA00023015"/>
    </source>
</evidence>
<protein>
    <submittedName>
        <fullName evidence="7">DNA-directed RNA polymerase specialized sigma subunit</fullName>
    </submittedName>
</protein>
<evidence type="ECO:0000259" key="6">
    <source>
        <dbReference type="Pfam" id="PF08281"/>
    </source>
</evidence>
<proteinExistence type="inferred from homology"/>
<evidence type="ECO:0000313" key="7">
    <source>
        <dbReference type="EMBL" id="KLV27008.1"/>
    </source>
</evidence>
<dbReference type="NCBIfam" id="TIGR02937">
    <property type="entry name" value="sigma70-ECF"/>
    <property type="match status" value="1"/>
</dbReference>
<gene>
    <name evidence="7" type="ORF">ABW02_08550</name>
</gene>
<dbReference type="OrthoDB" id="9785675at2"/>
<sequence length="168" mass="20024">MVNITKMNEKEIYEYFFEKVYKATFYILKNEELAKDATHDTFIKVFKNLGKINDHSKLSAWITTIATRTAIDIYNKNNRQSTRMFEEENYISTTNEFNDERDEIEYYLADLRPKYKQILILKYLDGLSEKEIANLLSLKLGTVKSRIYRAKQKIYRQYHSGGESKLEE</sequence>
<dbReference type="PANTHER" id="PTHR43133:SF60">
    <property type="entry name" value="RNA POLYMERASE SIGMA FACTOR SIGV"/>
    <property type="match status" value="1"/>
</dbReference>
<dbReference type="Gene3D" id="1.10.1740.10">
    <property type="match status" value="1"/>
</dbReference>
<dbReference type="GO" id="GO:0003677">
    <property type="term" value="F:DNA binding"/>
    <property type="evidence" value="ECO:0007669"/>
    <property type="project" value="InterPro"/>
</dbReference>
<comment type="similarity">
    <text evidence="1">Belongs to the sigma-70 factor family. ECF subfamily.</text>
</comment>
<dbReference type="Pfam" id="PF04542">
    <property type="entry name" value="Sigma70_r2"/>
    <property type="match status" value="1"/>
</dbReference>
<dbReference type="Gene3D" id="1.10.10.10">
    <property type="entry name" value="Winged helix-like DNA-binding domain superfamily/Winged helix DNA-binding domain"/>
    <property type="match status" value="1"/>
</dbReference>
<organism evidence="7 8">
    <name type="scientific">Niallia circulans</name>
    <name type="common">Bacillus circulans</name>
    <dbReference type="NCBI Taxonomy" id="1397"/>
    <lineage>
        <taxon>Bacteria</taxon>
        <taxon>Bacillati</taxon>
        <taxon>Bacillota</taxon>
        <taxon>Bacilli</taxon>
        <taxon>Bacillales</taxon>
        <taxon>Bacillaceae</taxon>
        <taxon>Niallia</taxon>
    </lineage>
</organism>
<dbReference type="InterPro" id="IPR013249">
    <property type="entry name" value="RNA_pol_sigma70_r4_t2"/>
</dbReference>
<dbReference type="InterPro" id="IPR013325">
    <property type="entry name" value="RNA_pol_sigma_r2"/>
</dbReference>
<evidence type="ECO:0000256" key="1">
    <source>
        <dbReference type="ARBA" id="ARBA00010641"/>
    </source>
</evidence>
<keyword evidence="7" id="KW-0240">DNA-directed RNA polymerase</keyword>
<dbReference type="InterPro" id="IPR039425">
    <property type="entry name" value="RNA_pol_sigma-70-like"/>
</dbReference>
<keyword evidence="2" id="KW-0805">Transcription regulation</keyword>
<dbReference type="EMBL" id="LDPH01000006">
    <property type="protein sequence ID" value="KLV27008.1"/>
    <property type="molecule type" value="Genomic_DNA"/>
</dbReference>
<dbReference type="GO" id="GO:0000428">
    <property type="term" value="C:DNA-directed RNA polymerase complex"/>
    <property type="evidence" value="ECO:0007669"/>
    <property type="project" value="UniProtKB-KW"/>
</dbReference>
<keyword evidence="3" id="KW-0731">Sigma factor</keyword>
<evidence type="ECO:0000259" key="5">
    <source>
        <dbReference type="Pfam" id="PF04542"/>
    </source>
</evidence>
<reference evidence="7 8" key="1">
    <citation type="submission" date="2015-05" db="EMBL/GenBank/DDBJ databases">
        <title>Whole genome sequence and identification of bacterial endophytes from Costus igneus.</title>
        <authorList>
            <person name="Lee Y.P."/>
            <person name="Gan H.M."/>
            <person name="Eng W."/>
            <person name="Wheatley M.S."/>
            <person name="Caraballo A."/>
            <person name="Polter S."/>
            <person name="Savka M.A."/>
            <person name="Hudson A.O."/>
        </authorList>
    </citation>
    <scope>NUCLEOTIDE SEQUENCE [LARGE SCALE GENOMIC DNA]</scope>
    <source>
        <strain evidence="7 8">RIT379</strain>
    </source>
</reference>
<dbReference type="InterPro" id="IPR014284">
    <property type="entry name" value="RNA_pol_sigma-70_dom"/>
</dbReference>